<sequence length="258" mass="29463">MGFDKTTNSNHYITKPLLDGKFIGRIMVSNAFGIGRKVVYFLVKKGAEFLADTDGILLDTIAFTAQKGGIYTTKDGESVAVIRSDFAHKEAYISAFFAALMYLQNTDYEFVDYKHYYQLKGDKGTSLKLNGKAFRPDGIWFMESLDPSAPRFVYVVEIHRHSERKHIIRQLRQQVEAIKAKSVQNRFGFEHPYLVLSIFTDENINAMQGILKELQQSDDWAIMQKYFLFARLSDILADCYNGLGYFGGNKKPFPSIII</sequence>
<dbReference type="EMBL" id="RQYC01000031">
    <property type="protein sequence ID" value="RRD88838.1"/>
    <property type="molecule type" value="Genomic_DNA"/>
</dbReference>
<reference evidence="1 2" key="1">
    <citation type="submission" date="2018-11" db="EMBL/GenBank/DDBJ databases">
        <title>Genomes From Bacteria Associated with the Canine Oral Cavity: a Test Case for Automated Genome-Based Taxonomic Assignment.</title>
        <authorList>
            <person name="Coil D.A."/>
            <person name="Jospin G."/>
            <person name="Darling A.E."/>
            <person name="Wallis C."/>
            <person name="Davis I.J."/>
            <person name="Harris S."/>
            <person name="Eisen J.A."/>
            <person name="Holcombe L.J."/>
            <person name="O'Flynn C."/>
        </authorList>
    </citation>
    <scope>NUCLEOTIDE SEQUENCE [LARGE SCALE GENOMIC DNA]</scope>
    <source>
        <strain evidence="1 2">COT-280</strain>
    </source>
</reference>
<accession>A0A3P2A1F3</accession>
<name>A0A3P2A1F3_9NEIS</name>
<dbReference type="AlphaFoldDB" id="A0A3P2A1F3"/>
<gene>
    <name evidence="1" type="ORF">EII21_10690</name>
</gene>
<protein>
    <submittedName>
        <fullName evidence="1">Uncharacterized protein</fullName>
    </submittedName>
</protein>
<dbReference type="Proteomes" id="UP000269923">
    <property type="component" value="Unassembled WGS sequence"/>
</dbReference>
<proteinExistence type="predicted"/>
<keyword evidence="2" id="KW-1185">Reference proteome</keyword>
<organism evidence="1 2">
    <name type="scientific">Conchiformibius steedae</name>
    <dbReference type="NCBI Taxonomy" id="153493"/>
    <lineage>
        <taxon>Bacteria</taxon>
        <taxon>Pseudomonadati</taxon>
        <taxon>Pseudomonadota</taxon>
        <taxon>Betaproteobacteria</taxon>
        <taxon>Neisseriales</taxon>
        <taxon>Neisseriaceae</taxon>
        <taxon>Conchiformibius</taxon>
    </lineage>
</organism>
<evidence type="ECO:0000313" key="2">
    <source>
        <dbReference type="Proteomes" id="UP000269923"/>
    </source>
</evidence>
<comment type="caution">
    <text evidence="1">The sequence shown here is derived from an EMBL/GenBank/DDBJ whole genome shotgun (WGS) entry which is preliminary data.</text>
</comment>
<evidence type="ECO:0000313" key="1">
    <source>
        <dbReference type="EMBL" id="RRD88838.1"/>
    </source>
</evidence>